<organism evidence="2 3">
    <name type="scientific">Polytolypa hystricis (strain UAMH7299)</name>
    <dbReference type="NCBI Taxonomy" id="1447883"/>
    <lineage>
        <taxon>Eukaryota</taxon>
        <taxon>Fungi</taxon>
        <taxon>Dikarya</taxon>
        <taxon>Ascomycota</taxon>
        <taxon>Pezizomycotina</taxon>
        <taxon>Eurotiomycetes</taxon>
        <taxon>Eurotiomycetidae</taxon>
        <taxon>Onygenales</taxon>
        <taxon>Onygenales incertae sedis</taxon>
        <taxon>Polytolypa</taxon>
    </lineage>
</organism>
<sequence length="409" mass="45333">MARIFLLPGIFPLLLILTQAITAQGAVRGVHASGPLEDSVRISPLAKCASCPTKEEITAPGVGFALEMGYGTAALRLHDGKYQTVARVEGDEAYTSLLRSLAMGPKYREPDNDASPWEKMKYLKERAQRLLNKAMGRPATPQSAVLGDMVSKLRSKTEAALGDGQNVTAAVLSSPEKIRLTSEELNDALDYLEIRNLMAEPDDIGELYAGSAAYAGFGLGLCKNYTDPEACRQEEREFLDDWVIYLDFSDYSLSGTVKRFFLGVRNGVDYYSWIEPGLGLERLKEMEETEYWTAVTAHIHRMVERFGEVVSRLMFTGPSAADPRFEEAVKNAFRQRAGLSDESQIVDRDGGKGQVQDFVFATAKGAAEFAKRRQEVRCVEDEECKPIRNAWLEEGKRQMGLGPQIVLHA</sequence>
<gene>
    <name evidence="2" type="ORF">AJ80_00312</name>
</gene>
<feature type="chain" id="PRO_5012812456" evidence="1">
    <location>
        <begin position="21"/>
        <end position="409"/>
    </location>
</feature>
<reference evidence="2 3" key="1">
    <citation type="submission" date="2017-10" db="EMBL/GenBank/DDBJ databases">
        <title>Comparative genomics in systemic dimorphic fungi from Ajellomycetaceae.</title>
        <authorList>
            <person name="Munoz J.F."/>
            <person name="Mcewen J.G."/>
            <person name="Clay O.K."/>
            <person name="Cuomo C.A."/>
        </authorList>
    </citation>
    <scope>NUCLEOTIDE SEQUENCE [LARGE SCALE GENOMIC DNA]</scope>
    <source>
        <strain evidence="2 3">UAMH7299</strain>
    </source>
</reference>
<dbReference type="Proteomes" id="UP000224634">
    <property type="component" value="Unassembled WGS sequence"/>
</dbReference>
<proteinExistence type="predicted"/>
<evidence type="ECO:0000256" key="1">
    <source>
        <dbReference type="SAM" id="SignalP"/>
    </source>
</evidence>
<keyword evidence="1" id="KW-0732">Signal</keyword>
<comment type="caution">
    <text evidence="2">The sequence shown here is derived from an EMBL/GenBank/DDBJ whole genome shotgun (WGS) entry which is preliminary data.</text>
</comment>
<dbReference type="STRING" id="1447883.A0A2B7Z2A2"/>
<dbReference type="AlphaFoldDB" id="A0A2B7Z2A2"/>
<evidence type="ECO:0000313" key="3">
    <source>
        <dbReference type="Proteomes" id="UP000224634"/>
    </source>
</evidence>
<evidence type="ECO:0000313" key="2">
    <source>
        <dbReference type="EMBL" id="PGH28056.1"/>
    </source>
</evidence>
<dbReference type="OrthoDB" id="3643156at2759"/>
<name>A0A2B7Z2A2_POLH7</name>
<dbReference type="EMBL" id="PDNA01000002">
    <property type="protein sequence ID" value="PGH28056.1"/>
    <property type="molecule type" value="Genomic_DNA"/>
</dbReference>
<accession>A0A2B7Z2A2</accession>
<keyword evidence="3" id="KW-1185">Reference proteome</keyword>
<feature type="signal peptide" evidence="1">
    <location>
        <begin position="1"/>
        <end position="20"/>
    </location>
</feature>
<protein>
    <submittedName>
        <fullName evidence="2">Uncharacterized protein</fullName>
    </submittedName>
</protein>